<gene>
    <name evidence="1" type="ORF">BV898_19784</name>
</gene>
<keyword evidence="2" id="KW-1185">Reference proteome</keyword>
<protein>
    <submittedName>
        <fullName evidence="1">Uncharacterized protein</fullName>
    </submittedName>
</protein>
<dbReference type="EMBL" id="MTYJ01000737">
    <property type="protein sequence ID" value="OWA55398.1"/>
    <property type="molecule type" value="Genomic_DNA"/>
</dbReference>
<evidence type="ECO:0000313" key="1">
    <source>
        <dbReference type="EMBL" id="OWA55398.1"/>
    </source>
</evidence>
<dbReference type="AlphaFoldDB" id="A0A9X6RPE6"/>
<evidence type="ECO:0000313" key="2">
    <source>
        <dbReference type="Proteomes" id="UP000192578"/>
    </source>
</evidence>
<organism evidence="1 2">
    <name type="scientific">Hypsibius exemplaris</name>
    <name type="common">Freshwater tardigrade</name>
    <dbReference type="NCBI Taxonomy" id="2072580"/>
    <lineage>
        <taxon>Eukaryota</taxon>
        <taxon>Metazoa</taxon>
        <taxon>Ecdysozoa</taxon>
        <taxon>Tardigrada</taxon>
        <taxon>Eutardigrada</taxon>
        <taxon>Parachela</taxon>
        <taxon>Hypsibioidea</taxon>
        <taxon>Hypsibiidae</taxon>
        <taxon>Hypsibius</taxon>
    </lineage>
</organism>
<proteinExistence type="predicted"/>
<dbReference type="Proteomes" id="UP000192578">
    <property type="component" value="Unassembled WGS sequence"/>
</dbReference>
<name>A0A9X6RPE6_HYPEX</name>
<reference evidence="2" key="1">
    <citation type="submission" date="2017-01" db="EMBL/GenBank/DDBJ databases">
        <title>Comparative genomics of anhydrobiosis in the tardigrade Hypsibius dujardini.</title>
        <authorList>
            <person name="Yoshida Y."/>
            <person name="Koutsovoulos G."/>
            <person name="Laetsch D."/>
            <person name="Stevens L."/>
            <person name="Kumar S."/>
            <person name="Horikawa D."/>
            <person name="Ishino K."/>
            <person name="Komine S."/>
            <person name="Tomita M."/>
            <person name="Blaxter M."/>
            <person name="Arakawa K."/>
        </authorList>
    </citation>
    <scope>NUCLEOTIDE SEQUENCE [LARGE SCALE GENOMIC DNA]</scope>
    <source>
        <strain evidence="2">Z151</strain>
    </source>
</reference>
<sequence>MITQQTGGRFCLDGSAISFLRLAGEDYLRAMGFFDADERAIPQKYCCKRNQPAPELPSQGSGDTASVADMQPEFVWDARI</sequence>
<accession>A0A9X6RPE6</accession>
<comment type="caution">
    <text evidence="1">The sequence shown here is derived from an EMBL/GenBank/DDBJ whole genome shotgun (WGS) entry which is preliminary data.</text>
</comment>